<keyword evidence="4" id="KW-0342">GTP-binding</keyword>
<evidence type="ECO:0000313" key="7">
    <source>
        <dbReference type="Proteomes" id="UP000828390"/>
    </source>
</evidence>
<evidence type="ECO:0000256" key="4">
    <source>
        <dbReference type="ARBA" id="ARBA00023134"/>
    </source>
</evidence>
<dbReference type="GO" id="GO:0005525">
    <property type="term" value="F:GTP binding"/>
    <property type="evidence" value="ECO:0007669"/>
    <property type="project" value="UniProtKB-KW"/>
</dbReference>
<dbReference type="PANTHER" id="PTHR32341:SF10">
    <property type="entry name" value="INTERFERON-INDUCIBLE GTPASE 5"/>
    <property type="match status" value="1"/>
</dbReference>
<keyword evidence="7" id="KW-1185">Reference proteome</keyword>
<evidence type="ECO:0000313" key="6">
    <source>
        <dbReference type="EMBL" id="KAH3738227.1"/>
    </source>
</evidence>
<sequence length="279" mass="31813">MYDFFILVSASRFKENDVWLAKEICSLEKKFYFVKSIIDTDVENDLRDSGGRLTQADIINNIRQNTTTELKQTDLTLPMLFLVNNKNIHEYDFKDLITQLINDIPVFKKDTLVLSMSSLAKSVLDEKQKLLRKRALPSAIKATIVNFLKGIQVYKICIAGSIFDVDIGALVLEANFYRKQFGTNDQCLKILAEKMNISVDDLVHKLDIQSKSLVQSTHSFMSLFSIWESIYKANRALLVAPVSAIPLCMFVQRKILKMCYEEALKIIDAQQPLLAAKLC</sequence>
<evidence type="ECO:0000259" key="5">
    <source>
        <dbReference type="PROSITE" id="PS51716"/>
    </source>
</evidence>
<evidence type="ECO:0000256" key="3">
    <source>
        <dbReference type="ARBA" id="ARBA00022801"/>
    </source>
</evidence>
<dbReference type="Gene3D" id="3.40.50.300">
    <property type="entry name" value="P-loop containing nucleotide triphosphate hydrolases"/>
    <property type="match status" value="1"/>
</dbReference>
<dbReference type="Proteomes" id="UP000828390">
    <property type="component" value="Unassembled WGS sequence"/>
</dbReference>
<dbReference type="AlphaFoldDB" id="A0A9D4D3Q1"/>
<gene>
    <name evidence="6" type="ORF">DPMN_044857</name>
</gene>
<keyword evidence="3" id="KW-0378">Hydrolase</keyword>
<comment type="caution">
    <text evidence="6">The sequence shown here is derived from an EMBL/GenBank/DDBJ whole genome shotgun (WGS) entry which is preliminary data.</text>
</comment>
<dbReference type="PROSITE" id="PS51716">
    <property type="entry name" value="G_IRG"/>
    <property type="match status" value="1"/>
</dbReference>
<evidence type="ECO:0000256" key="1">
    <source>
        <dbReference type="ARBA" id="ARBA00005429"/>
    </source>
</evidence>
<dbReference type="InterPro" id="IPR030385">
    <property type="entry name" value="G_IRG_dom"/>
</dbReference>
<comment type="similarity">
    <text evidence="1">Belongs to the TRAFAC class dynamin-like GTPase superfamily. IRG family.</text>
</comment>
<dbReference type="GO" id="GO:0016020">
    <property type="term" value="C:membrane"/>
    <property type="evidence" value="ECO:0007669"/>
    <property type="project" value="InterPro"/>
</dbReference>
<reference evidence="6" key="2">
    <citation type="submission" date="2020-11" db="EMBL/GenBank/DDBJ databases">
        <authorList>
            <person name="McCartney M.A."/>
            <person name="Auch B."/>
            <person name="Kono T."/>
            <person name="Mallez S."/>
            <person name="Becker A."/>
            <person name="Gohl D.M."/>
            <person name="Silverstein K.A.T."/>
            <person name="Koren S."/>
            <person name="Bechman K.B."/>
            <person name="Herman A."/>
            <person name="Abrahante J.E."/>
            <person name="Garbe J."/>
        </authorList>
    </citation>
    <scope>NUCLEOTIDE SEQUENCE</scope>
    <source>
        <strain evidence="6">Duluth1</strain>
        <tissue evidence="6">Whole animal</tissue>
    </source>
</reference>
<dbReference type="InterPro" id="IPR007743">
    <property type="entry name" value="Immunity-related_GTPase-like"/>
</dbReference>
<accession>A0A9D4D3Q1</accession>
<keyword evidence="2" id="KW-0547">Nucleotide-binding</keyword>
<protein>
    <recommendedName>
        <fullName evidence="5">IRG-type G domain-containing protein</fullName>
    </recommendedName>
</protein>
<dbReference type="SUPFAM" id="SSF52540">
    <property type="entry name" value="P-loop containing nucleoside triphosphate hydrolases"/>
    <property type="match status" value="1"/>
</dbReference>
<dbReference type="PANTHER" id="PTHR32341">
    <property type="entry name" value="INTERFERON-INDUCIBLE GTPASE"/>
    <property type="match status" value="1"/>
</dbReference>
<reference evidence="6" key="1">
    <citation type="journal article" date="2019" name="bioRxiv">
        <title>The Genome of the Zebra Mussel, Dreissena polymorpha: A Resource for Invasive Species Research.</title>
        <authorList>
            <person name="McCartney M.A."/>
            <person name="Auch B."/>
            <person name="Kono T."/>
            <person name="Mallez S."/>
            <person name="Zhang Y."/>
            <person name="Obille A."/>
            <person name="Becker A."/>
            <person name="Abrahante J.E."/>
            <person name="Garbe J."/>
            <person name="Badalamenti J.P."/>
            <person name="Herman A."/>
            <person name="Mangelson H."/>
            <person name="Liachko I."/>
            <person name="Sullivan S."/>
            <person name="Sone E.D."/>
            <person name="Koren S."/>
            <person name="Silverstein K.A.T."/>
            <person name="Beckman K.B."/>
            <person name="Gohl D.M."/>
        </authorList>
    </citation>
    <scope>NUCLEOTIDE SEQUENCE</scope>
    <source>
        <strain evidence="6">Duluth1</strain>
        <tissue evidence="6">Whole animal</tissue>
    </source>
</reference>
<dbReference type="GO" id="GO:0016787">
    <property type="term" value="F:hydrolase activity"/>
    <property type="evidence" value="ECO:0007669"/>
    <property type="project" value="UniProtKB-KW"/>
</dbReference>
<dbReference type="InterPro" id="IPR027417">
    <property type="entry name" value="P-loop_NTPase"/>
</dbReference>
<dbReference type="Pfam" id="PF05049">
    <property type="entry name" value="IIGP"/>
    <property type="match status" value="1"/>
</dbReference>
<feature type="domain" description="IRG-type G" evidence="5">
    <location>
        <begin position="1"/>
        <end position="103"/>
    </location>
</feature>
<organism evidence="6 7">
    <name type="scientific">Dreissena polymorpha</name>
    <name type="common">Zebra mussel</name>
    <name type="synonym">Mytilus polymorpha</name>
    <dbReference type="NCBI Taxonomy" id="45954"/>
    <lineage>
        <taxon>Eukaryota</taxon>
        <taxon>Metazoa</taxon>
        <taxon>Spiralia</taxon>
        <taxon>Lophotrochozoa</taxon>
        <taxon>Mollusca</taxon>
        <taxon>Bivalvia</taxon>
        <taxon>Autobranchia</taxon>
        <taxon>Heteroconchia</taxon>
        <taxon>Euheterodonta</taxon>
        <taxon>Imparidentia</taxon>
        <taxon>Neoheterodontei</taxon>
        <taxon>Myida</taxon>
        <taxon>Dreissenoidea</taxon>
        <taxon>Dreissenidae</taxon>
        <taxon>Dreissena</taxon>
    </lineage>
</organism>
<name>A0A9D4D3Q1_DREPO</name>
<dbReference type="EMBL" id="JAIWYP010000011">
    <property type="protein sequence ID" value="KAH3738227.1"/>
    <property type="molecule type" value="Genomic_DNA"/>
</dbReference>
<dbReference type="InterPro" id="IPR051515">
    <property type="entry name" value="IRG"/>
</dbReference>
<proteinExistence type="inferred from homology"/>
<evidence type="ECO:0000256" key="2">
    <source>
        <dbReference type="ARBA" id="ARBA00022741"/>
    </source>
</evidence>